<dbReference type="GO" id="GO:0000981">
    <property type="term" value="F:DNA-binding transcription factor activity, RNA polymerase II-specific"/>
    <property type="evidence" value="ECO:0007669"/>
    <property type="project" value="InterPro"/>
</dbReference>
<gene>
    <name evidence="8" type="primary">106057960</name>
</gene>
<dbReference type="Proteomes" id="UP000076420">
    <property type="component" value="Unassembled WGS sequence"/>
</dbReference>
<evidence type="ECO:0000256" key="5">
    <source>
        <dbReference type="ARBA" id="ARBA00023242"/>
    </source>
</evidence>
<evidence type="ECO:0000256" key="4">
    <source>
        <dbReference type="ARBA" id="ARBA00023163"/>
    </source>
</evidence>
<feature type="domain" description="MADS-box" evidence="7">
    <location>
        <begin position="82"/>
        <end position="142"/>
    </location>
</feature>
<comment type="subcellular location">
    <subcellularLocation>
        <location evidence="1">Nucleus</location>
    </subcellularLocation>
</comment>
<dbReference type="KEGG" id="bgt:106057960"/>
<dbReference type="PANTHER" id="PTHR48019">
    <property type="entry name" value="SERUM RESPONSE FACTOR HOMOLOG"/>
    <property type="match status" value="1"/>
</dbReference>
<keyword evidence="2" id="KW-0805">Transcription regulation</keyword>
<protein>
    <recommendedName>
        <fullName evidence="7">MADS-box domain-containing protein</fullName>
    </recommendedName>
</protein>
<dbReference type="FunFam" id="3.40.1810.10:FF:000002">
    <property type="entry name" value="Serum response factor b"/>
    <property type="match status" value="1"/>
</dbReference>
<dbReference type="InterPro" id="IPR033897">
    <property type="entry name" value="SRF-like_MADS-box"/>
</dbReference>
<sequence>MQNLTQSGMPGSKLGGTNVATMNGNVNNNIYTTNHPENFIFEQEDPSLEDDDSDSDTVSFQQGHGFPQSVTGSGLKPGKKTKGRVKIKMEFIENKLRRYTTFSKRKTGIMKKAYELSTLTGTQVMLLVASETGHVYTFATRKLQPMITSESGKALIQTCLNSPDPPPGSSTGTVQEQRMNPSGFEETDLSCAVDEEQNKTDGGNELKTVYSMPSQGSTSPVSDQMNISSSPRGDQSASVTHVINQVPAYTLQAAPVLAIKQEQSSVKPLSLSSASNIISTTSNSVPTMQIPIVIQSGQISMLQPGTQLQGQTITAQNELKPAAFSQVVSNPTNQMISSSQNNQSGELNTPLPVSTPSAISFMQGMTPGIIMYQTPQGIVYATPTTQNFHDRTVFNFPQTMSQTDQASGQQIFTIPVPVSLGASSLLHLATAQSVDNSQEVTQVQQPPPAKKAKK</sequence>
<feature type="compositionally biased region" description="Polar residues" evidence="6">
    <location>
        <begin position="433"/>
        <end position="444"/>
    </location>
</feature>
<dbReference type="GO" id="GO:0046983">
    <property type="term" value="F:protein dimerization activity"/>
    <property type="evidence" value="ECO:0007669"/>
    <property type="project" value="InterPro"/>
</dbReference>
<feature type="region of interest" description="Disordered" evidence="6">
    <location>
        <begin position="1"/>
        <end position="20"/>
    </location>
</feature>
<dbReference type="RefSeq" id="XP_013070781.2">
    <property type="nucleotide sequence ID" value="XM_013215327.2"/>
</dbReference>
<organism evidence="8 9">
    <name type="scientific">Biomphalaria glabrata</name>
    <name type="common">Bloodfluke planorb</name>
    <name type="synonym">Freshwater snail</name>
    <dbReference type="NCBI Taxonomy" id="6526"/>
    <lineage>
        <taxon>Eukaryota</taxon>
        <taxon>Metazoa</taxon>
        <taxon>Spiralia</taxon>
        <taxon>Lophotrochozoa</taxon>
        <taxon>Mollusca</taxon>
        <taxon>Gastropoda</taxon>
        <taxon>Heterobranchia</taxon>
        <taxon>Euthyneura</taxon>
        <taxon>Panpulmonata</taxon>
        <taxon>Hygrophila</taxon>
        <taxon>Lymnaeoidea</taxon>
        <taxon>Planorbidae</taxon>
        <taxon>Biomphalaria</taxon>
    </lineage>
</organism>
<evidence type="ECO:0000256" key="1">
    <source>
        <dbReference type="ARBA" id="ARBA00004123"/>
    </source>
</evidence>
<dbReference type="AlphaFoldDB" id="A0A2C9JKM6"/>
<dbReference type="GO" id="GO:0005634">
    <property type="term" value="C:nucleus"/>
    <property type="evidence" value="ECO:0007669"/>
    <property type="project" value="UniProtKB-SubCell"/>
</dbReference>
<evidence type="ECO:0000313" key="9">
    <source>
        <dbReference type="Proteomes" id="UP000076420"/>
    </source>
</evidence>
<evidence type="ECO:0000256" key="6">
    <source>
        <dbReference type="SAM" id="MobiDB-lite"/>
    </source>
</evidence>
<dbReference type="GO" id="GO:0045944">
    <property type="term" value="P:positive regulation of transcription by RNA polymerase II"/>
    <property type="evidence" value="ECO:0007669"/>
    <property type="project" value="InterPro"/>
</dbReference>
<dbReference type="Gene3D" id="3.40.1810.10">
    <property type="entry name" value="Transcription factor, MADS-box"/>
    <property type="match status" value="1"/>
</dbReference>
<reference evidence="8" key="1">
    <citation type="submission" date="2020-05" db="UniProtKB">
        <authorList>
            <consortium name="EnsemblMetazoa"/>
        </authorList>
    </citation>
    <scope>IDENTIFICATION</scope>
    <source>
        <strain evidence="8">BB02</strain>
    </source>
</reference>
<dbReference type="SUPFAM" id="SSF55455">
    <property type="entry name" value="SRF-like"/>
    <property type="match status" value="1"/>
</dbReference>
<feature type="compositionally biased region" description="Pro residues" evidence="6">
    <location>
        <begin position="445"/>
        <end position="454"/>
    </location>
</feature>
<keyword evidence="4" id="KW-0804">Transcription</keyword>
<dbReference type="GO" id="GO:0000987">
    <property type="term" value="F:cis-regulatory region sequence-specific DNA binding"/>
    <property type="evidence" value="ECO:0007669"/>
    <property type="project" value="InterPro"/>
</dbReference>
<dbReference type="CDD" id="cd00266">
    <property type="entry name" value="MADS_SRF_like"/>
    <property type="match status" value="1"/>
</dbReference>
<dbReference type="InterPro" id="IPR050142">
    <property type="entry name" value="MADS-box/MEF2_TF"/>
</dbReference>
<dbReference type="PRINTS" id="PR00404">
    <property type="entry name" value="MADSDOMAIN"/>
</dbReference>
<dbReference type="Pfam" id="PF00319">
    <property type="entry name" value="SRF-TF"/>
    <property type="match status" value="1"/>
</dbReference>
<feature type="compositionally biased region" description="Acidic residues" evidence="6">
    <location>
        <begin position="45"/>
        <end position="55"/>
    </location>
</feature>
<dbReference type="VEuPathDB" id="VectorBase:BGLB003854"/>
<dbReference type="VEuPathDB" id="VectorBase:BGLAX_032690"/>
<feature type="region of interest" description="Disordered" evidence="6">
    <location>
        <begin position="433"/>
        <end position="454"/>
    </location>
</feature>
<dbReference type="PROSITE" id="PS00350">
    <property type="entry name" value="MADS_BOX_1"/>
    <property type="match status" value="1"/>
</dbReference>
<feature type="region of interest" description="Disordered" evidence="6">
    <location>
        <begin position="212"/>
        <end position="235"/>
    </location>
</feature>
<keyword evidence="3" id="KW-0238">DNA-binding</keyword>
<dbReference type="SMART" id="SM00432">
    <property type="entry name" value="MADS"/>
    <property type="match status" value="1"/>
</dbReference>
<proteinExistence type="predicted"/>
<feature type="compositionally biased region" description="Polar residues" evidence="6">
    <location>
        <begin position="57"/>
        <end position="72"/>
    </location>
</feature>
<name>A0A2C9JKM6_BIOGL</name>
<evidence type="ECO:0000256" key="3">
    <source>
        <dbReference type="ARBA" id="ARBA00023125"/>
    </source>
</evidence>
<keyword evidence="5" id="KW-0539">Nucleus</keyword>
<dbReference type="InterPro" id="IPR002100">
    <property type="entry name" value="TF_MADSbox"/>
</dbReference>
<dbReference type="InterPro" id="IPR036879">
    <property type="entry name" value="TF_MADSbox_sf"/>
</dbReference>
<evidence type="ECO:0000313" key="8">
    <source>
        <dbReference type="EnsemblMetazoa" id="BGLB003854-PB"/>
    </source>
</evidence>
<dbReference type="EnsemblMetazoa" id="BGLB003854-RB">
    <property type="protein sequence ID" value="BGLB003854-PB"/>
    <property type="gene ID" value="BGLB003854"/>
</dbReference>
<evidence type="ECO:0000259" key="7">
    <source>
        <dbReference type="PROSITE" id="PS50066"/>
    </source>
</evidence>
<feature type="region of interest" description="Disordered" evidence="6">
    <location>
        <begin position="45"/>
        <end position="82"/>
    </location>
</feature>
<evidence type="ECO:0000256" key="2">
    <source>
        <dbReference type="ARBA" id="ARBA00023015"/>
    </source>
</evidence>
<dbReference type="OrthoDB" id="2284405at2759"/>
<dbReference type="STRING" id="6526.A0A2C9JKM6"/>
<dbReference type="PROSITE" id="PS50066">
    <property type="entry name" value="MADS_BOX_2"/>
    <property type="match status" value="1"/>
</dbReference>
<accession>A0A2C9JKM6</accession>